<reference evidence="2 3" key="1">
    <citation type="journal article" date="2015" name="Genome Announc.">
        <title>Expanding the biotechnology potential of lactobacilli through comparative genomics of 213 strains and associated genera.</title>
        <authorList>
            <person name="Sun Z."/>
            <person name="Harris H.M."/>
            <person name="McCann A."/>
            <person name="Guo C."/>
            <person name="Argimon S."/>
            <person name="Zhang W."/>
            <person name="Yang X."/>
            <person name="Jeffery I.B."/>
            <person name="Cooney J.C."/>
            <person name="Kagawa T.F."/>
            <person name="Liu W."/>
            <person name="Song Y."/>
            <person name="Salvetti E."/>
            <person name="Wrobel A."/>
            <person name="Rasinkangas P."/>
            <person name="Parkhill J."/>
            <person name="Rea M.C."/>
            <person name="O'Sullivan O."/>
            <person name="Ritari J."/>
            <person name="Douillard F.P."/>
            <person name="Paul Ross R."/>
            <person name="Yang R."/>
            <person name="Briner A.E."/>
            <person name="Felis G.E."/>
            <person name="de Vos W.M."/>
            <person name="Barrangou R."/>
            <person name="Klaenhammer T.R."/>
            <person name="Caufield P.W."/>
            <person name="Cui Y."/>
            <person name="Zhang H."/>
            <person name="O'Toole P.W."/>
        </authorList>
    </citation>
    <scope>NUCLEOTIDE SEQUENCE [LARGE SCALE GENOMIC DNA]</scope>
    <source>
        <strain evidence="2 3">DSM 22467</strain>
    </source>
</reference>
<dbReference type="Proteomes" id="UP000051906">
    <property type="component" value="Unassembled WGS sequence"/>
</dbReference>
<name>A0A0R2LV91_9LACO</name>
<evidence type="ECO:0000256" key="1">
    <source>
        <dbReference type="SAM" id="SignalP"/>
    </source>
</evidence>
<protein>
    <submittedName>
        <fullName evidence="2">Uncharacterized protein</fullName>
    </submittedName>
</protein>
<gene>
    <name evidence="2" type="ORF">IV54_GL000242</name>
</gene>
<proteinExistence type="predicted"/>
<dbReference type="EMBL" id="JQCA01000096">
    <property type="protein sequence ID" value="KRO03426.1"/>
    <property type="molecule type" value="Genomic_DNA"/>
</dbReference>
<keyword evidence="3" id="KW-1185">Reference proteome</keyword>
<evidence type="ECO:0000313" key="2">
    <source>
        <dbReference type="EMBL" id="KRO03426.1"/>
    </source>
</evidence>
<organism evidence="2 3">
    <name type="scientific">Levilactobacillus paucivorans</name>
    <dbReference type="NCBI Taxonomy" id="616990"/>
    <lineage>
        <taxon>Bacteria</taxon>
        <taxon>Bacillati</taxon>
        <taxon>Bacillota</taxon>
        <taxon>Bacilli</taxon>
        <taxon>Lactobacillales</taxon>
        <taxon>Lactobacillaceae</taxon>
        <taxon>Levilactobacillus</taxon>
    </lineage>
</organism>
<dbReference type="STRING" id="616990.IV54_GL000242"/>
<dbReference type="RefSeq" id="WP_057878812.1">
    <property type="nucleotide sequence ID" value="NZ_JQCA01000096.1"/>
</dbReference>
<accession>A0A0R2LV91</accession>
<feature type="signal peptide" evidence="1">
    <location>
        <begin position="1"/>
        <end position="21"/>
    </location>
</feature>
<comment type="caution">
    <text evidence="2">The sequence shown here is derived from an EMBL/GenBank/DDBJ whole genome shotgun (WGS) entry which is preliminary data.</text>
</comment>
<keyword evidence="1" id="KW-0732">Signal</keyword>
<dbReference type="OrthoDB" id="885042at2"/>
<evidence type="ECO:0000313" key="3">
    <source>
        <dbReference type="Proteomes" id="UP000051906"/>
    </source>
</evidence>
<feature type="chain" id="PRO_5039120856" evidence="1">
    <location>
        <begin position="22"/>
        <end position="84"/>
    </location>
</feature>
<dbReference type="AlphaFoldDB" id="A0A0R2LV91"/>
<dbReference type="PATRIC" id="fig|616990.3.peg.264"/>
<sequence length="84" mass="9624">MKVLRRTLSVVAVAFTLGSVAEPLTAPVTIAQARSSRVWIAPYQGKKYHYSKGCRGLRRARKIKRVTLKWAKKHHYKRCRINGC</sequence>